<dbReference type="PANTHER" id="PTHR46371">
    <property type="entry name" value="OS04G0464100 PROTEIN"/>
    <property type="match status" value="1"/>
</dbReference>
<dbReference type="EMBL" id="JBBWWR010000008">
    <property type="protein sequence ID" value="KAK8962251.1"/>
    <property type="molecule type" value="Genomic_DNA"/>
</dbReference>
<dbReference type="InterPro" id="IPR044296">
    <property type="entry name" value="HIPP46"/>
</dbReference>
<evidence type="ECO:0000313" key="2">
    <source>
        <dbReference type="Proteomes" id="UP001412067"/>
    </source>
</evidence>
<name>A0ABR2MDY2_9ASPA</name>
<accession>A0ABR2MDY2</accession>
<organism evidence="1 2">
    <name type="scientific">Platanthera guangdongensis</name>
    <dbReference type="NCBI Taxonomy" id="2320717"/>
    <lineage>
        <taxon>Eukaryota</taxon>
        <taxon>Viridiplantae</taxon>
        <taxon>Streptophyta</taxon>
        <taxon>Embryophyta</taxon>
        <taxon>Tracheophyta</taxon>
        <taxon>Spermatophyta</taxon>
        <taxon>Magnoliopsida</taxon>
        <taxon>Liliopsida</taxon>
        <taxon>Asparagales</taxon>
        <taxon>Orchidaceae</taxon>
        <taxon>Orchidoideae</taxon>
        <taxon>Orchideae</taxon>
        <taxon>Orchidinae</taxon>
        <taxon>Platanthera</taxon>
    </lineage>
</organism>
<gene>
    <name evidence="1" type="ORF">KSP40_PGU005805</name>
</gene>
<dbReference type="Proteomes" id="UP001412067">
    <property type="component" value="Unassembled WGS sequence"/>
</dbReference>
<reference evidence="1 2" key="1">
    <citation type="journal article" date="2022" name="Nat. Plants">
        <title>Genomes of leafy and leafless Platanthera orchids illuminate the evolution of mycoheterotrophy.</title>
        <authorList>
            <person name="Li M.H."/>
            <person name="Liu K.W."/>
            <person name="Li Z."/>
            <person name="Lu H.C."/>
            <person name="Ye Q.L."/>
            <person name="Zhang D."/>
            <person name="Wang J.Y."/>
            <person name="Li Y.F."/>
            <person name="Zhong Z.M."/>
            <person name="Liu X."/>
            <person name="Yu X."/>
            <person name="Liu D.K."/>
            <person name="Tu X.D."/>
            <person name="Liu B."/>
            <person name="Hao Y."/>
            <person name="Liao X.Y."/>
            <person name="Jiang Y.T."/>
            <person name="Sun W.H."/>
            <person name="Chen J."/>
            <person name="Chen Y.Q."/>
            <person name="Ai Y."/>
            <person name="Zhai J.W."/>
            <person name="Wu S.S."/>
            <person name="Zhou Z."/>
            <person name="Hsiao Y.Y."/>
            <person name="Wu W.L."/>
            <person name="Chen Y.Y."/>
            <person name="Lin Y.F."/>
            <person name="Hsu J.L."/>
            <person name="Li C.Y."/>
            <person name="Wang Z.W."/>
            <person name="Zhao X."/>
            <person name="Zhong W.Y."/>
            <person name="Ma X.K."/>
            <person name="Ma L."/>
            <person name="Huang J."/>
            <person name="Chen G.Z."/>
            <person name="Huang M.Z."/>
            <person name="Huang L."/>
            <person name="Peng D.H."/>
            <person name="Luo Y.B."/>
            <person name="Zou S.Q."/>
            <person name="Chen S.P."/>
            <person name="Lan S."/>
            <person name="Tsai W.C."/>
            <person name="Van de Peer Y."/>
            <person name="Liu Z.J."/>
        </authorList>
    </citation>
    <scope>NUCLEOTIDE SEQUENCE [LARGE SCALE GENOMIC DNA]</scope>
    <source>
        <strain evidence="1">Lor288</strain>
    </source>
</reference>
<proteinExistence type="predicted"/>
<sequence length="120" mass="13420">MNKRSKALKLTAGFPGVLSAGLRGDTIIVVGEEIDSVALAIALRKKFGFVELVRVACVTEEDDLEERTEELGKCWNGQKIYHHMSPLHGYMTAQQPYITPQPHYVYDSPRSNYDSSCSIM</sequence>
<comment type="caution">
    <text evidence="1">The sequence shown here is derived from an EMBL/GenBank/DDBJ whole genome shotgun (WGS) entry which is preliminary data.</text>
</comment>
<evidence type="ECO:0000313" key="1">
    <source>
        <dbReference type="EMBL" id="KAK8962251.1"/>
    </source>
</evidence>
<dbReference type="Gene3D" id="3.30.70.100">
    <property type="match status" value="1"/>
</dbReference>
<protein>
    <submittedName>
        <fullName evidence="1">Uncharacterized protein</fullName>
    </submittedName>
</protein>
<keyword evidence="2" id="KW-1185">Reference proteome</keyword>